<evidence type="ECO:0000313" key="3">
    <source>
        <dbReference type="EMBL" id="QKQ50393.1"/>
    </source>
</evidence>
<gene>
    <name evidence="4" type="ORF">AAIK43_26895</name>
    <name evidence="3" type="ORF">FOC81_28250</name>
</gene>
<feature type="transmembrane region" description="Helical" evidence="1">
    <location>
        <begin position="201"/>
        <end position="220"/>
    </location>
</feature>
<feature type="transmembrane region" description="Helical" evidence="1">
    <location>
        <begin position="7"/>
        <end position="30"/>
    </location>
</feature>
<evidence type="ECO:0000256" key="1">
    <source>
        <dbReference type="SAM" id="Phobius"/>
    </source>
</evidence>
<dbReference type="EMBL" id="CP154792">
    <property type="protein sequence ID" value="XAN14984.1"/>
    <property type="molecule type" value="Genomic_DNA"/>
</dbReference>
<dbReference type="InterPro" id="IPR002823">
    <property type="entry name" value="DUF112_TM"/>
</dbReference>
<dbReference type="EMBL" id="CP054569">
    <property type="protein sequence ID" value="QKQ50393.1"/>
    <property type="molecule type" value="Genomic_DNA"/>
</dbReference>
<feature type="transmembrane region" description="Helical" evidence="1">
    <location>
        <begin position="329"/>
        <end position="349"/>
    </location>
</feature>
<feature type="transmembrane region" description="Helical" evidence="1">
    <location>
        <begin position="36"/>
        <end position="56"/>
    </location>
</feature>
<feature type="transmembrane region" description="Helical" evidence="1">
    <location>
        <begin position="63"/>
        <end position="87"/>
    </location>
</feature>
<evidence type="ECO:0000259" key="2">
    <source>
        <dbReference type="Pfam" id="PF01970"/>
    </source>
</evidence>
<feature type="transmembrane region" description="Helical" evidence="1">
    <location>
        <begin position="393"/>
        <end position="413"/>
    </location>
</feature>
<feature type="domain" description="DUF112" evidence="2">
    <location>
        <begin position="22"/>
        <end position="445"/>
    </location>
</feature>
<dbReference type="OrthoDB" id="9781349at2"/>
<keyword evidence="6" id="KW-1185">Reference proteome</keyword>
<feature type="transmembrane region" description="Helical" evidence="1">
    <location>
        <begin position="262"/>
        <end position="283"/>
    </location>
</feature>
<sequence>MSGILDHLAIGFGVAFSLTNVLVAMIGSFIGTMVGVLPGLGPVNGVAMLIPIAFAMNLPPETALILLAAVYVGAEYGGRITAILLNVPGEASAIMTTLDGYPLARQGLASVALSLSAWSAFFGAIVSVVGIILLAPLLAKWALAFGPAEYFVLMIFAFCCLTSLLGKQPVKGVLAAMIGLSISVVGVDANSGVYRYTFESVHLADGIEFVVVVIALFAVSEMLEMLEKVMSGHSVEVKPSGRKLFNLKEMALTWWSVVRSSLVGFGVGVLPGAGASVAAAVAYSQEKRIIEAKDPEAKFGKGDMRGLVAPEAAATASAIGSFVPMLTLGVPGSGTTAVMMGALTLYNITPGPVLFDTKPELVWGLIASLFVANVLLFVMNVPMVRFFAKVLSVPGWLMVPGILCISYIGVYAINAGTFDLLLVAGIGALGYFLRKFGVPMAPLVLGVVLGNMMEQNLRRALSMTDGDVAVLFASPVSIAMWVGAAAVVIVPQIMRRMRAAKKLAAGPA</sequence>
<dbReference type="PANTHER" id="PTHR35342:SF5">
    <property type="entry name" value="TRICARBOXYLIC TRANSPORT PROTEIN"/>
    <property type="match status" value="1"/>
</dbReference>
<reference evidence="4 6" key="2">
    <citation type="submission" date="2024-05" db="EMBL/GenBank/DDBJ databases">
        <title>Achromobacter denitrificans. BP1, complete genome.</title>
        <authorList>
            <person name="Zhang B."/>
        </authorList>
    </citation>
    <scope>NUCLEOTIDE SEQUENCE [LARGE SCALE GENOMIC DNA]</scope>
    <source>
        <strain evidence="4 6">BP1</strain>
    </source>
</reference>
<evidence type="ECO:0000313" key="4">
    <source>
        <dbReference type="EMBL" id="XAN14984.1"/>
    </source>
</evidence>
<proteinExistence type="predicted"/>
<dbReference type="STRING" id="32002.BVK87_01110"/>
<organism evidence="3 5">
    <name type="scientific">Achromobacter denitrificans</name>
    <name type="common">Alcaligenes denitrificans</name>
    <dbReference type="NCBI Taxonomy" id="32002"/>
    <lineage>
        <taxon>Bacteria</taxon>
        <taxon>Pseudomonadati</taxon>
        <taxon>Pseudomonadota</taxon>
        <taxon>Betaproteobacteria</taxon>
        <taxon>Burkholderiales</taxon>
        <taxon>Alcaligenaceae</taxon>
        <taxon>Achromobacter</taxon>
    </lineage>
</organism>
<evidence type="ECO:0000313" key="5">
    <source>
        <dbReference type="Proteomes" id="UP000509782"/>
    </source>
</evidence>
<dbReference type="Proteomes" id="UP000509782">
    <property type="component" value="Chromosome"/>
</dbReference>
<keyword evidence="1" id="KW-0812">Transmembrane</keyword>
<feature type="transmembrane region" description="Helical" evidence="1">
    <location>
        <begin position="150"/>
        <end position="166"/>
    </location>
</feature>
<dbReference type="Pfam" id="PF01970">
    <property type="entry name" value="TctA"/>
    <property type="match status" value="1"/>
</dbReference>
<name>A0A427X080_ACHDE</name>
<dbReference type="Proteomes" id="UP001446337">
    <property type="component" value="Chromosome"/>
</dbReference>
<feature type="transmembrane region" description="Helical" evidence="1">
    <location>
        <begin position="361"/>
        <end position="381"/>
    </location>
</feature>
<feature type="transmembrane region" description="Helical" evidence="1">
    <location>
        <begin position="420"/>
        <end position="449"/>
    </location>
</feature>
<feature type="transmembrane region" description="Helical" evidence="1">
    <location>
        <begin position="304"/>
        <end position="323"/>
    </location>
</feature>
<feature type="transmembrane region" description="Helical" evidence="1">
    <location>
        <begin position="469"/>
        <end position="493"/>
    </location>
</feature>
<feature type="transmembrane region" description="Helical" evidence="1">
    <location>
        <begin position="107"/>
        <end position="138"/>
    </location>
</feature>
<accession>A0A427X080</accession>
<dbReference type="PANTHER" id="PTHR35342">
    <property type="entry name" value="TRICARBOXYLIC TRANSPORT PROTEIN"/>
    <property type="match status" value="1"/>
</dbReference>
<keyword evidence="1" id="KW-1133">Transmembrane helix</keyword>
<protein>
    <submittedName>
        <fullName evidence="3">Tripartite tricarboxylate transporter permease</fullName>
    </submittedName>
</protein>
<dbReference type="RefSeq" id="WP_062681614.1">
    <property type="nucleotide sequence ID" value="NZ_BLWG01000453.1"/>
</dbReference>
<reference evidence="3 5" key="1">
    <citation type="submission" date="2020-05" db="EMBL/GenBank/DDBJ databases">
        <title>FDA dAtabase for Regulatory Grade micrObial Sequences (FDA-ARGOS): Supporting development and validation of Infectious Disease Dx tests.</title>
        <authorList>
            <person name="Sproer C."/>
            <person name="Gronow S."/>
            <person name="Severitt S."/>
            <person name="Schroder I."/>
            <person name="Tallon L."/>
            <person name="Sadzewicz L."/>
            <person name="Zhao X."/>
            <person name="Vavikolanu K."/>
            <person name="Mehta A."/>
            <person name="Aluvathingal J."/>
            <person name="Nadendla S."/>
            <person name="Myers T."/>
            <person name="Yan Y."/>
            <person name="Sichtig H."/>
        </authorList>
    </citation>
    <scope>NUCLEOTIDE SEQUENCE [LARGE SCALE GENOMIC DNA]</scope>
    <source>
        <strain evidence="3 5">FDAARGOS_787</strain>
    </source>
</reference>
<evidence type="ECO:0000313" key="6">
    <source>
        <dbReference type="Proteomes" id="UP001446337"/>
    </source>
</evidence>
<dbReference type="AlphaFoldDB" id="A0A427X080"/>
<keyword evidence="1" id="KW-0472">Membrane</keyword>
<feature type="transmembrane region" description="Helical" evidence="1">
    <location>
        <begin position="172"/>
        <end position="189"/>
    </location>
</feature>
<dbReference type="GeneID" id="92843283"/>